<sequence length="233" mass="25256">MRNVVTVPLNEGECLVIASDNSGGVGIKELDSVQVSYEIVSYYSFRVAVMDCIAAGAMPISVVLHNFCGNDYWDILVSGVKKGLAEINLAHLTVTGSTESNFSMRQSAVGIVVIGRKVMEKSEISLENNMKVAVIGRPLVGEEVITHGSEVAPLSLFKEIADLEDVRLWPVGSKGILYEIKRMFGGGFQKVNTDLNLKVSSGPSTCFIVAYDEKIELSIKQLSGELFHPVSLN</sequence>
<dbReference type="RefSeq" id="WP_322448511.1">
    <property type="nucleotide sequence ID" value="NZ_JAXOFX010000021.1"/>
</dbReference>
<keyword evidence="2" id="KW-1185">Reference proteome</keyword>
<keyword evidence="1" id="KW-0547">Nucleotide-binding</keyword>
<dbReference type="GO" id="GO:0005524">
    <property type="term" value="F:ATP binding"/>
    <property type="evidence" value="ECO:0007669"/>
    <property type="project" value="UniProtKB-KW"/>
</dbReference>
<proteinExistence type="predicted"/>
<keyword evidence="1" id="KW-0067">ATP-binding</keyword>
<accession>A0ABU5J4A0</accession>
<name>A0ABU5J4A0_9BACI</name>
<reference evidence="1 2" key="1">
    <citation type="submission" date="2023-11" db="EMBL/GenBank/DDBJ databases">
        <title>Bacillus jintuensis, isolated from a mudflat on the Beibu Gulf coast.</title>
        <authorList>
            <person name="Li M."/>
        </authorList>
    </citation>
    <scope>NUCLEOTIDE SEQUENCE [LARGE SCALE GENOMIC DNA]</scope>
    <source>
        <strain evidence="1 2">31A1R</strain>
    </source>
</reference>
<dbReference type="EMBL" id="JAXOFX010000021">
    <property type="protein sequence ID" value="MDZ5474218.1"/>
    <property type="molecule type" value="Genomic_DNA"/>
</dbReference>
<evidence type="ECO:0000313" key="2">
    <source>
        <dbReference type="Proteomes" id="UP001290455"/>
    </source>
</evidence>
<organism evidence="1 2">
    <name type="scientific">Robertmurraya mangrovi</name>
    <dbReference type="NCBI Taxonomy" id="3098077"/>
    <lineage>
        <taxon>Bacteria</taxon>
        <taxon>Bacillati</taxon>
        <taxon>Bacillota</taxon>
        <taxon>Bacilli</taxon>
        <taxon>Bacillales</taxon>
        <taxon>Bacillaceae</taxon>
        <taxon>Robertmurraya</taxon>
    </lineage>
</organism>
<protein>
    <submittedName>
        <fullName evidence="1">ATP-binding protein</fullName>
    </submittedName>
</protein>
<evidence type="ECO:0000313" key="1">
    <source>
        <dbReference type="EMBL" id="MDZ5474218.1"/>
    </source>
</evidence>
<dbReference type="Proteomes" id="UP001290455">
    <property type="component" value="Unassembled WGS sequence"/>
</dbReference>
<gene>
    <name evidence="1" type="ORF">SM124_21210</name>
</gene>
<comment type="caution">
    <text evidence="1">The sequence shown here is derived from an EMBL/GenBank/DDBJ whole genome shotgun (WGS) entry which is preliminary data.</text>
</comment>